<reference evidence="5" key="1">
    <citation type="submission" date="2019-04" db="EMBL/GenBank/DDBJ databases">
        <title>Draft genome sequence of Pseudonocardiaceae bacterium SL3-2-4.</title>
        <authorList>
            <person name="Ningsih F."/>
            <person name="Yokota A."/>
            <person name="Sakai Y."/>
            <person name="Nanatani K."/>
            <person name="Yabe S."/>
            <person name="Oetari A."/>
            <person name="Sjamsuridzal W."/>
        </authorList>
    </citation>
    <scope>NUCLEOTIDE SEQUENCE [LARGE SCALE GENOMIC DNA]</scope>
    <source>
        <strain evidence="5">SL3-2-4</strain>
    </source>
</reference>
<accession>A0A4D4J8F1</accession>
<dbReference type="InterPro" id="IPR050039">
    <property type="entry name" value="MAB_1171c-like"/>
</dbReference>
<organism evidence="4 5">
    <name type="scientific">Gandjariella thermophila</name>
    <dbReference type="NCBI Taxonomy" id="1931992"/>
    <lineage>
        <taxon>Bacteria</taxon>
        <taxon>Bacillati</taxon>
        <taxon>Actinomycetota</taxon>
        <taxon>Actinomycetes</taxon>
        <taxon>Pseudonocardiales</taxon>
        <taxon>Pseudonocardiaceae</taxon>
        <taxon>Gandjariella</taxon>
    </lineage>
</organism>
<keyword evidence="2" id="KW-1133">Transmembrane helix</keyword>
<dbReference type="NCBIfam" id="NF042915">
    <property type="entry name" value="MAB_1171c_fam"/>
    <property type="match status" value="1"/>
</dbReference>
<dbReference type="InterPro" id="IPR046675">
    <property type="entry name" value="DUF6545"/>
</dbReference>
<proteinExistence type="predicted"/>
<keyword evidence="2" id="KW-0812">Transmembrane</keyword>
<feature type="transmembrane region" description="Helical" evidence="2">
    <location>
        <begin position="498"/>
        <end position="514"/>
    </location>
</feature>
<evidence type="ECO:0000313" key="5">
    <source>
        <dbReference type="Proteomes" id="UP000298860"/>
    </source>
</evidence>
<name>A0A4D4J8F1_9PSEU</name>
<feature type="transmembrane region" description="Helical" evidence="2">
    <location>
        <begin position="38"/>
        <end position="60"/>
    </location>
</feature>
<evidence type="ECO:0000256" key="1">
    <source>
        <dbReference type="SAM" id="MobiDB-lite"/>
    </source>
</evidence>
<feature type="transmembrane region" description="Helical" evidence="2">
    <location>
        <begin position="72"/>
        <end position="91"/>
    </location>
</feature>
<feature type="domain" description="DUF6545" evidence="3">
    <location>
        <begin position="213"/>
        <end position="347"/>
    </location>
</feature>
<keyword evidence="2" id="KW-0472">Membrane</keyword>
<dbReference type="EMBL" id="BJFL01000006">
    <property type="protein sequence ID" value="GDY30153.1"/>
    <property type="molecule type" value="Genomic_DNA"/>
</dbReference>
<sequence>MYLCLAIAAVGVSAAMIAPGTLRLTAPVEPFPNATRLAGNGLAMVAAFFVHCLLSHTVLAPGRVSRAIRRQAGILLAALAAMTVLLASAPLPASSPDFVAAYAGDPHVLGYVLLFCGYVGFAAGQFIRLIHDYIRLSDRPWLRRGLTVVQIGAGFCVCWAIAKCTAAVVVYLTGRPLAVENPVSANLSAACIGLVAIGSTMPTWGPVAAAPLRWLRHHRAYRVLHPLWAALRDAIPEITQAAGESDTDQPRDIGWRLARRVIEIRDGLLLLAPYRDPSTGAAARPENHGRRPDPAAAAEAAEIAAALRARRAGAAPAVAVPRPPEHQAEDLAAETAWLRRVARAYRRHLLSDHDRVPQGGRSPVSSAEPVVGHDREPDGPGAAEPPARRTAPDVLARVITEVLAPWVIVLVLPLAVAWRATHSPGGMIAWGLLVSVTSSILPMGVIVWGARTGRWDGHHVRNRDGRLVPFLALIVSSTVGLALLFVLGAPWLLTALDISMLTSLFVTGAITARWKISMHAAVAAGAVVVLAVTYTPIMWALAPLVAAISWSRVRVRDHTTAQVVVGAIVGAAVGGSLYAALI</sequence>
<dbReference type="Pfam" id="PF20182">
    <property type="entry name" value="DUF6545"/>
    <property type="match status" value="1"/>
</dbReference>
<feature type="transmembrane region" description="Helical" evidence="2">
    <location>
        <begin position="470"/>
        <end position="492"/>
    </location>
</feature>
<evidence type="ECO:0000313" key="4">
    <source>
        <dbReference type="EMBL" id="GDY30153.1"/>
    </source>
</evidence>
<feature type="transmembrane region" description="Helical" evidence="2">
    <location>
        <begin position="151"/>
        <end position="173"/>
    </location>
</feature>
<feature type="region of interest" description="Disordered" evidence="1">
    <location>
        <begin position="352"/>
        <end position="388"/>
    </location>
</feature>
<feature type="transmembrane region" description="Helical" evidence="2">
    <location>
        <begin position="561"/>
        <end position="581"/>
    </location>
</feature>
<feature type="transmembrane region" description="Helical" evidence="2">
    <location>
        <begin position="111"/>
        <end position="130"/>
    </location>
</feature>
<evidence type="ECO:0000259" key="3">
    <source>
        <dbReference type="Pfam" id="PF20182"/>
    </source>
</evidence>
<feature type="transmembrane region" description="Helical" evidence="2">
    <location>
        <begin position="428"/>
        <end position="450"/>
    </location>
</feature>
<gene>
    <name evidence="4" type="ORF">GTS_17860</name>
</gene>
<feature type="transmembrane region" description="Helical" evidence="2">
    <location>
        <begin position="394"/>
        <end position="416"/>
    </location>
</feature>
<feature type="transmembrane region" description="Helical" evidence="2">
    <location>
        <begin position="521"/>
        <end position="541"/>
    </location>
</feature>
<dbReference type="AlphaFoldDB" id="A0A4D4J8F1"/>
<dbReference type="RefSeq" id="WP_307722909.1">
    <property type="nucleotide sequence ID" value="NZ_BJFL01000006.1"/>
</dbReference>
<dbReference type="Proteomes" id="UP000298860">
    <property type="component" value="Unassembled WGS sequence"/>
</dbReference>
<evidence type="ECO:0000256" key="2">
    <source>
        <dbReference type="SAM" id="Phobius"/>
    </source>
</evidence>
<feature type="transmembrane region" description="Helical" evidence="2">
    <location>
        <begin position="185"/>
        <end position="212"/>
    </location>
</feature>
<comment type="caution">
    <text evidence="4">The sequence shown here is derived from an EMBL/GenBank/DDBJ whole genome shotgun (WGS) entry which is preliminary data.</text>
</comment>
<protein>
    <recommendedName>
        <fullName evidence="3">DUF6545 domain-containing protein</fullName>
    </recommendedName>
</protein>
<keyword evidence="5" id="KW-1185">Reference proteome</keyword>